<accession>A0A1M6N0G5</accession>
<sequence>MGEKKKYSMLVFSNNTEGMEEEYNTWYAGQHNHDLLRIDGFVGCRFYKLGEIQLSKNMERQYKYLMIWDIETDDLESVCEDIEKRMGDGRTVFSASFDKNYFDYMATPITKYVTAEEVNGKTVDEVLSISELNWK</sequence>
<keyword evidence="2" id="KW-1185">Reference proteome</keyword>
<gene>
    <name evidence="1" type="ORF">SAMN02745751_03650</name>
</gene>
<dbReference type="RefSeq" id="WP_073051105.1">
    <property type="nucleotide sequence ID" value="NZ_FQZL01000055.1"/>
</dbReference>
<evidence type="ECO:0000313" key="1">
    <source>
        <dbReference type="EMBL" id="SHJ89210.1"/>
    </source>
</evidence>
<name>A0A1M6N0G5_9FIRM</name>
<dbReference type="OrthoDB" id="3034735at2"/>
<reference evidence="1 2" key="1">
    <citation type="submission" date="2016-11" db="EMBL/GenBank/DDBJ databases">
        <authorList>
            <person name="Jaros S."/>
            <person name="Januszkiewicz K."/>
            <person name="Wedrychowicz H."/>
        </authorList>
    </citation>
    <scope>NUCLEOTIDE SEQUENCE [LARGE SCALE GENOMIC DNA]</scope>
    <source>
        <strain evidence="1 2">DSM 17477</strain>
    </source>
</reference>
<dbReference type="Proteomes" id="UP000184052">
    <property type="component" value="Unassembled WGS sequence"/>
</dbReference>
<organism evidence="1 2">
    <name type="scientific">Dethiosulfatibacter aminovorans DSM 17477</name>
    <dbReference type="NCBI Taxonomy" id="1121476"/>
    <lineage>
        <taxon>Bacteria</taxon>
        <taxon>Bacillati</taxon>
        <taxon>Bacillota</taxon>
        <taxon>Tissierellia</taxon>
        <taxon>Dethiosulfatibacter</taxon>
    </lineage>
</organism>
<evidence type="ECO:0000313" key="2">
    <source>
        <dbReference type="Proteomes" id="UP000184052"/>
    </source>
</evidence>
<dbReference type="EMBL" id="FQZL01000055">
    <property type="protein sequence ID" value="SHJ89210.1"/>
    <property type="molecule type" value="Genomic_DNA"/>
</dbReference>
<dbReference type="AlphaFoldDB" id="A0A1M6N0G5"/>
<proteinExistence type="predicted"/>
<dbReference type="STRING" id="1121476.SAMN02745751_03650"/>
<protein>
    <submittedName>
        <fullName evidence="1">Uncharacterized protein</fullName>
    </submittedName>
</protein>